<proteinExistence type="inferred from homology"/>
<name>A0ABD6E8M8_9BILA</name>
<protein>
    <recommendedName>
        <fullName evidence="7">Sorting nexin-14</fullName>
    </recommendedName>
</protein>
<dbReference type="Pfam" id="PF02194">
    <property type="entry name" value="PXA"/>
    <property type="match status" value="1"/>
</dbReference>
<accession>A0ABD6E8M8</accession>
<dbReference type="InterPro" id="IPR016137">
    <property type="entry name" value="RGS"/>
</dbReference>
<dbReference type="Pfam" id="PF08628">
    <property type="entry name" value="Nexin_C"/>
    <property type="match status" value="1"/>
</dbReference>
<dbReference type="InterPro" id="IPR037436">
    <property type="entry name" value="SNX14_PX"/>
</dbReference>
<keyword evidence="2" id="KW-1133">Transmembrane helix</keyword>
<evidence type="ECO:0008006" key="7">
    <source>
        <dbReference type="Google" id="ProtNLM"/>
    </source>
</evidence>
<keyword evidence="2" id="KW-0472">Membrane</keyword>
<feature type="domain" description="PXA" evidence="4">
    <location>
        <begin position="105"/>
        <end position="305"/>
    </location>
</feature>
<dbReference type="EMBL" id="JBGFUD010000112">
    <property type="protein sequence ID" value="MFH4973706.1"/>
    <property type="molecule type" value="Genomic_DNA"/>
</dbReference>
<gene>
    <name evidence="5" type="ORF">AB6A40_000415</name>
</gene>
<dbReference type="SMART" id="SM00312">
    <property type="entry name" value="PX"/>
    <property type="match status" value="1"/>
</dbReference>
<dbReference type="InterPro" id="IPR036305">
    <property type="entry name" value="RGS_sf"/>
</dbReference>
<dbReference type="SUPFAM" id="SSF64268">
    <property type="entry name" value="PX domain"/>
    <property type="match status" value="1"/>
</dbReference>
<evidence type="ECO:0000256" key="1">
    <source>
        <dbReference type="ARBA" id="ARBA00010883"/>
    </source>
</evidence>
<evidence type="ECO:0000259" key="3">
    <source>
        <dbReference type="PROSITE" id="PS50195"/>
    </source>
</evidence>
<dbReference type="InterPro" id="IPR001683">
    <property type="entry name" value="PX_dom"/>
</dbReference>
<dbReference type="Proteomes" id="UP001608902">
    <property type="component" value="Unassembled WGS sequence"/>
</dbReference>
<dbReference type="InterPro" id="IPR036871">
    <property type="entry name" value="PX_dom_sf"/>
</dbReference>
<dbReference type="SMART" id="SM00313">
    <property type="entry name" value="PXA"/>
    <property type="match status" value="1"/>
</dbReference>
<comment type="similarity">
    <text evidence="1">Belongs to the sorting nexin family.</text>
</comment>
<evidence type="ECO:0000259" key="4">
    <source>
        <dbReference type="PROSITE" id="PS51207"/>
    </source>
</evidence>
<reference evidence="5 6" key="1">
    <citation type="submission" date="2024-08" db="EMBL/GenBank/DDBJ databases">
        <title>Gnathostoma spinigerum genome.</title>
        <authorList>
            <person name="Gonzalez-Bertolin B."/>
            <person name="Monzon S."/>
            <person name="Zaballos A."/>
            <person name="Jimenez P."/>
            <person name="Dekumyoy P."/>
            <person name="Varona S."/>
            <person name="Cuesta I."/>
            <person name="Sumanam S."/>
            <person name="Adisakwattana P."/>
            <person name="Gasser R.B."/>
            <person name="Hernandez-Gonzalez A."/>
            <person name="Young N.D."/>
            <person name="Perteguer M.J."/>
        </authorList>
    </citation>
    <scope>NUCLEOTIDE SEQUENCE [LARGE SCALE GENOMIC DNA]</scope>
    <source>
        <strain evidence="5">AL3</strain>
        <tissue evidence="5">Liver</tissue>
    </source>
</reference>
<feature type="transmembrane region" description="Helical" evidence="2">
    <location>
        <begin position="23"/>
        <end position="56"/>
    </location>
</feature>
<dbReference type="CDD" id="cd06877">
    <property type="entry name" value="PX_SNX14"/>
    <property type="match status" value="1"/>
</dbReference>
<dbReference type="PANTHER" id="PTHR22775">
    <property type="entry name" value="SORTING NEXIN"/>
    <property type="match status" value="1"/>
</dbReference>
<evidence type="ECO:0000313" key="5">
    <source>
        <dbReference type="EMBL" id="MFH4973706.1"/>
    </source>
</evidence>
<dbReference type="Gene3D" id="3.30.1520.10">
    <property type="entry name" value="Phox-like domain"/>
    <property type="match status" value="1"/>
</dbReference>
<evidence type="ECO:0000313" key="6">
    <source>
        <dbReference type="Proteomes" id="UP001608902"/>
    </source>
</evidence>
<dbReference type="PROSITE" id="PS50195">
    <property type="entry name" value="PX"/>
    <property type="match status" value="1"/>
</dbReference>
<dbReference type="SMART" id="SM00315">
    <property type="entry name" value="RGS"/>
    <property type="match status" value="1"/>
</dbReference>
<evidence type="ECO:0000256" key="2">
    <source>
        <dbReference type="SAM" id="Phobius"/>
    </source>
</evidence>
<dbReference type="Gene3D" id="1.10.167.10">
    <property type="entry name" value="Regulator of G-protein Signalling 4, domain 2"/>
    <property type="match status" value="1"/>
</dbReference>
<dbReference type="InterPro" id="IPR003114">
    <property type="entry name" value="Phox_assoc"/>
</dbReference>
<comment type="caution">
    <text evidence="5">The sequence shown here is derived from an EMBL/GenBank/DDBJ whole genome shotgun (WGS) entry which is preliminary data.</text>
</comment>
<dbReference type="PROSITE" id="PS51207">
    <property type="entry name" value="PXA"/>
    <property type="match status" value="1"/>
</dbReference>
<dbReference type="Pfam" id="PF00787">
    <property type="entry name" value="PX"/>
    <property type="match status" value="1"/>
</dbReference>
<dbReference type="AlphaFoldDB" id="A0ABD6E8M8"/>
<keyword evidence="6" id="KW-1185">Reference proteome</keyword>
<dbReference type="PANTHER" id="PTHR22775:SF44">
    <property type="entry name" value="SORTING NEXIN-14"/>
    <property type="match status" value="1"/>
</dbReference>
<feature type="domain" description="PX" evidence="3">
    <location>
        <begin position="593"/>
        <end position="725"/>
    </location>
</feature>
<dbReference type="Pfam" id="PF00615">
    <property type="entry name" value="RGS"/>
    <property type="match status" value="1"/>
</dbReference>
<dbReference type="InterPro" id="IPR044926">
    <property type="entry name" value="RGS_subdomain_2"/>
</dbReference>
<keyword evidence="2" id="KW-0812">Transmembrane</keyword>
<dbReference type="InterPro" id="IPR013937">
    <property type="entry name" value="Sorting_nexin_C"/>
</dbReference>
<organism evidence="5 6">
    <name type="scientific">Gnathostoma spinigerum</name>
    <dbReference type="NCBI Taxonomy" id="75299"/>
    <lineage>
        <taxon>Eukaryota</taxon>
        <taxon>Metazoa</taxon>
        <taxon>Ecdysozoa</taxon>
        <taxon>Nematoda</taxon>
        <taxon>Chromadorea</taxon>
        <taxon>Rhabditida</taxon>
        <taxon>Spirurina</taxon>
        <taxon>Gnathostomatomorpha</taxon>
        <taxon>Gnathostomatoidea</taxon>
        <taxon>Gnathostomatidae</taxon>
        <taxon>Gnathostoma</taxon>
    </lineage>
</organism>
<sequence>MDLVSVYNSLDAFQRCICAGIPLLLVVIVLGGFCLISVILCIISSVIGFLLAIYVWNYSNGEFLWNFLEYIIGEKLVSEISSPPPLSNSSRNEPRRMPWEGLFVPESVNRSLEELIEQLIDNYINSWYESEISHDVAFISEIRYQIRFASSVLLHHIQNIDLSSFILFDAIPVAVIHGERVARLSAEIDKQIFPPQMIETKILECFPDVHYAMGSRLNEINYLRHIADYILTQIIDETRVAGHASDDDSPFLDSQSAKNRVWPSQVCRHFLRELIVFSFLIPVLDLIADPDTINHLLILLFDPEPVSKTMSGSKPQLVPFLHGLTECTQTGASDSLLLLKLSDILRDQRQLQMFTMYLKDIRGPTNELCFLQCSGDIHERILNRALSDENAVSELQFDVWDVFTKYVHNNAPEKVLMPDELENEFRHAVESKKIEELDRAIEKTYQFVYKRMQHDYVVPFCQSECYFGHLCGSPPFSVEELRFADDDADGRPFVLSAVDAPFSFSQFRNRFWKVIMPSATEGSDIGAEESVEYSTPCASVQSSIDIASDTVLVDDIPDLSRLDTPDNSSDQNSGSCDTNDYIFIDDKRDINRWMVTIPRIEPRRDPTNGHTMYVYIVCVERFDLSDTIEYEESSTNSNGNGIRKWSIIRKYNEFYVLESKLLEFHGENIKTEPLPPRRSFSVKSRAFIASQREILERFLQLMTREEVLKGSDLLFAFLTSEKEFRDNVQFSDLNPWNMVRKMPVKFSRERGQNLKPFLLSLLAVALAPTAENSNSYTRCLRGHERSESSSMSSFNIEFPNKPNRLVISTIYGNNCPTAHCDISANKLHEPWSKSLVDSLIFLLDRFFTIPRLISSTVRFLSQLSIDAAVAALLRYYLHAVLSETNIVRMVRLMQDALFSAEEKHSTEQEKTLRAELAQRRTLEFLQEELPNHLINVVGQKRFRAGIQALFNTLQYPRLNKQLSYVLLDIIIQKVFTFPSE</sequence>
<dbReference type="SUPFAM" id="SSF48097">
    <property type="entry name" value="Regulator of G-protein signaling, RGS"/>
    <property type="match status" value="1"/>
</dbReference>